<proteinExistence type="predicted"/>
<evidence type="ECO:0000313" key="1">
    <source>
        <dbReference type="EMBL" id="MTV48132.1"/>
    </source>
</evidence>
<comment type="caution">
    <text evidence="1">The sequence shown here is derived from an EMBL/GenBank/DDBJ whole genome shotgun (WGS) entry which is preliminary data.</text>
</comment>
<protein>
    <submittedName>
        <fullName evidence="1">Uncharacterized protein</fullName>
    </submittedName>
</protein>
<sequence>MGWFNKKQKTPEYCGVPGIHFNECPDCGLDVKAWFSGKGGEAIPDRCPRCNALLRPPMGCGGCGNCGSCSK</sequence>
<dbReference type="AlphaFoldDB" id="A0A6I3SH54"/>
<evidence type="ECO:0000313" key="2">
    <source>
        <dbReference type="Proteomes" id="UP000430670"/>
    </source>
</evidence>
<dbReference type="EMBL" id="WNKU01000002">
    <property type="protein sequence ID" value="MTV48132.1"/>
    <property type="molecule type" value="Genomic_DNA"/>
</dbReference>
<dbReference type="RefSeq" id="WP_155475208.1">
    <property type="nucleotide sequence ID" value="NZ_WNKU01000002.1"/>
</dbReference>
<gene>
    <name evidence="1" type="ORF">GJ688_03935</name>
</gene>
<dbReference type="OrthoDB" id="2086258at2"/>
<name>A0A6I3SH54_HELMO</name>
<dbReference type="Proteomes" id="UP000430670">
    <property type="component" value="Unassembled WGS sequence"/>
</dbReference>
<keyword evidence="2" id="KW-1185">Reference proteome</keyword>
<organism evidence="1 2">
    <name type="scientific">Heliobacterium mobile</name>
    <name type="common">Heliobacillus mobilis</name>
    <dbReference type="NCBI Taxonomy" id="28064"/>
    <lineage>
        <taxon>Bacteria</taxon>
        <taxon>Bacillati</taxon>
        <taxon>Bacillota</taxon>
        <taxon>Clostridia</taxon>
        <taxon>Eubacteriales</taxon>
        <taxon>Heliobacteriaceae</taxon>
        <taxon>Heliobacterium</taxon>
    </lineage>
</organism>
<accession>A0A6I3SH54</accession>
<reference evidence="1 2" key="1">
    <citation type="submission" date="2019-11" db="EMBL/GenBank/DDBJ databases">
        <title>Whole-genome sequence of a the green, strictly anaerobic photosynthetic bacterium Heliobacillus mobilis DSM 6151.</title>
        <authorList>
            <person name="Kyndt J.A."/>
            <person name="Meyer T.E."/>
        </authorList>
    </citation>
    <scope>NUCLEOTIDE SEQUENCE [LARGE SCALE GENOMIC DNA]</scope>
    <source>
        <strain evidence="1 2">DSM 6151</strain>
    </source>
</reference>